<dbReference type="InterPro" id="IPR051717">
    <property type="entry name" value="MFS_MFSD6"/>
</dbReference>
<evidence type="ECO:0000259" key="8">
    <source>
        <dbReference type="PROSITE" id="PS50850"/>
    </source>
</evidence>
<evidence type="ECO:0000256" key="3">
    <source>
        <dbReference type="ARBA" id="ARBA00022692"/>
    </source>
</evidence>
<reference evidence="9 10" key="1">
    <citation type="submission" date="2024-05" db="EMBL/GenBank/DDBJ databases">
        <authorList>
            <person name="Wallberg A."/>
        </authorList>
    </citation>
    <scope>NUCLEOTIDE SEQUENCE [LARGE SCALE GENOMIC DNA]</scope>
</reference>
<dbReference type="GO" id="GO:0022857">
    <property type="term" value="F:transmembrane transporter activity"/>
    <property type="evidence" value="ECO:0007669"/>
    <property type="project" value="InterPro"/>
</dbReference>
<evidence type="ECO:0000256" key="7">
    <source>
        <dbReference type="SAM" id="SignalP"/>
    </source>
</evidence>
<dbReference type="AlphaFoldDB" id="A0AAV2RBJ9"/>
<evidence type="ECO:0000313" key="9">
    <source>
        <dbReference type="EMBL" id="CAL4122120.1"/>
    </source>
</evidence>
<dbReference type="InterPro" id="IPR036259">
    <property type="entry name" value="MFS_trans_sf"/>
</dbReference>
<protein>
    <recommendedName>
        <fullName evidence="8">Major facilitator superfamily (MFS) profile domain-containing protein</fullName>
    </recommendedName>
</protein>
<comment type="caution">
    <text evidence="9">The sequence shown here is derived from an EMBL/GenBank/DDBJ whole genome shotgun (WGS) entry which is preliminary data.</text>
</comment>
<comment type="subcellular location">
    <subcellularLocation>
        <location evidence="1">Membrane</location>
        <topology evidence="1">Multi-pass membrane protein</topology>
    </subcellularLocation>
</comment>
<evidence type="ECO:0000256" key="2">
    <source>
        <dbReference type="ARBA" id="ARBA00005241"/>
    </source>
</evidence>
<sequence>MDVLQENMFWVFLALLLTYDASLSISQSLCDAGAFKLLGDKKHKYGNQRLFGSIGWGVMAMANGFIIDYFSGGIDDINYSIGFYMTMAVWLFCFISGTKINFCMEEKEEAGSVLGVLKSFKVLLFMACILVIGMSLGCIATFLLILMEDVAEVWDPKFDDLSLLQGLSTFIGCVVGEAPGMFFSGKVINRLGHIYTFSLVLLAFTVRFISYAYVTNPWYFLIIEILHGICFGILFPNMTAYASVLAPPGRYATMQGLVKGILDIGTSLGSVIGGAGFKIYGGSRMCLYFGLANAIFMIFYTFTQFMMEKKSHINLAKKNIATVPVASSNIVQLKGIENHKYILQEGLHNRAYVKETEDETIINNNRKKITFF</sequence>
<keyword evidence="7" id="KW-0732">Signal</keyword>
<evidence type="ECO:0000256" key="4">
    <source>
        <dbReference type="ARBA" id="ARBA00022989"/>
    </source>
</evidence>
<dbReference type="Gene3D" id="1.20.1250.20">
    <property type="entry name" value="MFS general substrate transporter like domains"/>
    <property type="match status" value="1"/>
</dbReference>
<keyword evidence="3 6" id="KW-0812">Transmembrane</keyword>
<feature type="transmembrane region" description="Helical" evidence="6">
    <location>
        <begin position="82"/>
        <end position="102"/>
    </location>
</feature>
<feature type="transmembrane region" description="Helical" evidence="6">
    <location>
        <begin position="219"/>
        <end position="240"/>
    </location>
</feature>
<keyword evidence="4 6" id="KW-1133">Transmembrane helix</keyword>
<evidence type="ECO:0000256" key="5">
    <source>
        <dbReference type="ARBA" id="ARBA00023136"/>
    </source>
</evidence>
<feature type="chain" id="PRO_5043797153" description="Major facilitator superfamily (MFS) profile domain-containing protein" evidence="7">
    <location>
        <begin position="25"/>
        <end position="372"/>
    </location>
</feature>
<dbReference type="Pfam" id="PF12832">
    <property type="entry name" value="MFS_1_like"/>
    <property type="match status" value="1"/>
</dbReference>
<feature type="domain" description="Major facilitator superfamily (MFS) profile" evidence="8">
    <location>
        <begin position="121"/>
        <end position="372"/>
    </location>
</feature>
<feature type="transmembrane region" description="Helical" evidence="6">
    <location>
        <begin position="50"/>
        <end position="70"/>
    </location>
</feature>
<dbReference type="SUPFAM" id="SSF103473">
    <property type="entry name" value="MFS general substrate transporter"/>
    <property type="match status" value="1"/>
</dbReference>
<dbReference type="GO" id="GO:0016020">
    <property type="term" value="C:membrane"/>
    <property type="evidence" value="ECO:0007669"/>
    <property type="project" value="UniProtKB-SubCell"/>
</dbReference>
<keyword evidence="10" id="KW-1185">Reference proteome</keyword>
<comment type="similarity">
    <text evidence="2">Belongs to the major facilitator superfamily. MFSD6 family.</text>
</comment>
<dbReference type="EMBL" id="CAXKWB010019564">
    <property type="protein sequence ID" value="CAL4122120.1"/>
    <property type="molecule type" value="Genomic_DNA"/>
</dbReference>
<evidence type="ECO:0000256" key="6">
    <source>
        <dbReference type="SAM" id="Phobius"/>
    </source>
</evidence>
<evidence type="ECO:0000256" key="1">
    <source>
        <dbReference type="ARBA" id="ARBA00004141"/>
    </source>
</evidence>
<feature type="transmembrane region" description="Helical" evidence="6">
    <location>
        <begin position="122"/>
        <end position="147"/>
    </location>
</feature>
<evidence type="ECO:0000313" key="10">
    <source>
        <dbReference type="Proteomes" id="UP001497623"/>
    </source>
</evidence>
<dbReference type="PANTHER" id="PTHR16172:SF30">
    <property type="entry name" value="SUGAR BABY, ISOFORM C"/>
    <property type="match status" value="1"/>
</dbReference>
<feature type="transmembrane region" description="Helical" evidence="6">
    <location>
        <begin position="194"/>
        <end position="213"/>
    </location>
</feature>
<name>A0AAV2RBJ9_MEGNR</name>
<feature type="signal peptide" evidence="7">
    <location>
        <begin position="1"/>
        <end position="24"/>
    </location>
</feature>
<keyword evidence="5 6" id="KW-0472">Membrane</keyword>
<dbReference type="InterPro" id="IPR020846">
    <property type="entry name" value="MFS_dom"/>
</dbReference>
<organism evidence="9 10">
    <name type="scientific">Meganyctiphanes norvegica</name>
    <name type="common">Northern krill</name>
    <name type="synonym">Thysanopoda norvegica</name>
    <dbReference type="NCBI Taxonomy" id="48144"/>
    <lineage>
        <taxon>Eukaryota</taxon>
        <taxon>Metazoa</taxon>
        <taxon>Ecdysozoa</taxon>
        <taxon>Arthropoda</taxon>
        <taxon>Crustacea</taxon>
        <taxon>Multicrustacea</taxon>
        <taxon>Malacostraca</taxon>
        <taxon>Eumalacostraca</taxon>
        <taxon>Eucarida</taxon>
        <taxon>Euphausiacea</taxon>
        <taxon>Euphausiidae</taxon>
        <taxon>Meganyctiphanes</taxon>
    </lineage>
</organism>
<proteinExistence type="inferred from homology"/>
<dbReference type="PANTHER" id="PTHR16172">
    <property type="entry name" value="MAJOR FACILITATOR SUPERFAMILY DOMAIN-CONTAINING PROTEIN 6-LIKE"/>
    <property type="match status" value="1"/>
</dbReference>
<feature type="transmembrane region" description="Helical" evidence="6">
    <location>
        <begin position="287"/>
        <end position="307"/>
    </location>
</feature>
<dbReference type="InterPro" id="IPR024989">
    <property type="entry name" value="MFS_assoc_dom"/>
</dbReference>
<accession>A0AAV2RBJ9</accession>
<gene>
    <name evidence="9" type="ORF">MNOR_LOCUS22842</name>
</gene>
<dbReference type="Proteomes" id="UP001497623">
    <property type="component" value="Unassembled WGS sequence"/>
</dbReference>
<dbReference type="PROSITE" id="PS50850">
    <property type="entry name" value="MFS"/>
    <property type="match status" value="1"/>
</dbReference>